<dbReference type="InterPro" id="IPR016035">
    <property type="entry name" value="Acyl_Trfase/lysoPLipase"/>
</dbReference>
<name>A0A654BLS7_SPHMU</name>
<sequence>MAYQRAVLFSGGGTRFSLYLGMYAALDELGLKPDLLIASCGGSMAVAVIQAFATHEARKCYLQSEEFYRFFLHHRLTEQRRLGKLGVYVLKKQLNEKRAPFIEDVLSRYLVEMEQDISSLLPALDRPFSAAIPALVVGAKMLFSPSEVGQRRGDRKLYQKMLMGTKDVLANVPVEAIGIADENYVHSAVAEEVHLSAEFSVLQAARISMSDMFYIEPVCSNNTHYAGGAIDLVPMELANVLAENIICERKQSYKPQEEALVRAVLGFSGNKRLADLEQHFPYAHWIDTQDAAKQLAGKYCKKGIDWRKFEVTLSFPRDLEEFAEAMEAQWSYGYQVTLNSFKK</sequence>
<keyword evidence="1" id="KW-0443">Lipid metabolism</keyword>
<dbReference type="InterPro" id="IPR002641">
    <property type="entry name" value="PNPLA_dom"/>
</dbReference>
<dbReference type="AlphaFoldDB" id="A0A654BLS7"/>
<protein>
    <submittedName>
        <fullName evidence="3">Patatin-like phospholipase</fullName>
    </submittedName>
</protein>
<feature type="domain" description="PNPLA" evidence="2">
    <location>
        <begin position="8"/>
        <end position="237"/>
    </location>
</feature>
<dbReference type="Pfam" id="PF01734">
    <property type="entry name" value="Patatin"/>
    <property type="match status" value="1"/>
</dbReference>
<evidence type="ECO:0000256" key="1">
    <source>
        <dbReference type="ARBA" id="ARBA00023098"/>
    </source>
</evidence>
<dbReference type="GO" id="GO:0006629">
    <property type="term" value="P:lipid metabolic process"/>
    <property type="evidence" value="ECO:0007669"/>
    <property type="project" value="UniProtKB-KW"/>
</dbReference>
<reference evidence="3 4" key="1">
    <citation type="submission" date="2019-10" db="EMBL/GenBank/DDBJ databases">
        <authorList>
            <person name="Karimi E."/>
        </authorList>
    </citation>
    <scope>NUCLEOTIDE SEQUENCE [LARGE SCALE GENOMIC DNA]</scope>
    <source>
        <strain evidence="3">Sphingobacterium sp. 8BC</strain>
    </source>
</reference>
<proteinExistence type="predicted"/>
<dbReference type="EMBL" id="CABWMV010000024">
    <property type="protein sequence ID" value="VXC81486.1"/>
    <property type="molecule type" value="Genomic_DNA"/>
</dbReference>
<evidence type="ECO:0000313" key="4">
    <source>
        <dbReference type="Proteomes" id="UP000432350"/>
    </source>
</evidence>
<accession>A0A654BLS7</accession>
<organism evidence="3 4">
    <name type="scientific">Sphingobacterium multivorum</name>
    <dbReference type="NCBI Taxonomy" id="28454"/>
    <lineage>
        <taxon>Bacteria</taxon>
        <taxon>Pseudomonadati</taxon>
        <taxon>Bacteroidota</taxon>
        <taxon>Sphingobacteriia</taxon>
        <taxon>Sphingobacteriales</taxon>
        <taxon>Sphingobacteriaceae</taxon>
        <taxon>Sphingobacterium</taxon>
    </lineage>
</organism>
<gene>
    <name evidence="3" type="ORF">SPHINGO8BC_50207</name>
</gene>
<evidence type="ECO:0000259" key="2">
    <source>
        <dbReference type="Pfam" id="PF01734"/>
    </source>
</evidence>
<dbReference type="SUPFAM" id="SSF52151">
    <property type="entry name" value="FabD/lysophospholipase-like"/>
    <property type="match status" value="1"/>
</dbReference>
<evidence type="ECO:0000313" key="3">
    <source>
        <dbReference type="EMBL" id="VXC81486.1"/>
    </source>
</evidence>
<dbReference type="Gene3D" id="3.40.1090.10">
    <property type="entry name" value="Cytosolic phospholipase A2 catalytic domain"/>
    <property type="match status" value="1"/>
</dbReference>
<dbReference type="RefSeq" id="WP_115047001.1">
    <property type="nucleotide sequence ID" value="NZ_CP068086.1"/>
</dbReference>
<dbReference type="Proteomes" id="UP000432350">
    <property type="component" value="Unassembled WGS sequence"/>
</dbReference>